<proteinExistence type="predicted"/>
<keyword evidence="1" id="KW-0560">Oxidoreductase</keyword>
<accession>A0ABM7M9N4</accession>
<feature type="region of interest" description="Disordered" evidence="2">
    <location>
        <begin position="1"/>
        <end position="22"/>
    </location>
</feature>
<dbReference type="InterPro" id="IPR016162">
    <property type="entry name" value="Ald_DH_N"/>
</dbReference>
<evidence type="ECO:0000259" key="3">
    <source>
        <dbReference type="Pfam" id="PF00171"/>
    </source>
</evidence>
<evidence type="ECO:0000256" key="2">
    <source>
        <dbReference type="SAM" id="MobiDB-lite"/>
    </source>
</evidence>
<gene>
    <name evidence="4" type="ORF">Aiant_90370</name>
</gene>
<evidence type="ECO:0000313" key="4">
    <source>
        <dbReference type="EMBL" id="BCJ48380.1"/>
    </source>
</evidence>
<protein>
    <submittedName>
        <fullName evidence="4">Aldehyde dehydrogenase</fullName>
    </submittedName>
</protein>
<reference evidence="4 5" key="1">
    <citation type="submission" date="2020-08" db="EMBL/GenBank/DDBJ databases">
        <title>Whole genome shotgun sequence of Actinoplanes ianthinogenes NBRC 13996.</title>
        <authorList>
            <person name="Komaki H."/>
            <person name="Tamura T."/>
        </authorList>
    </citation>
    <scope>NUCLEOTIDE SEQUENCE [LARGE SCALE GENOMIC DNA]</scope>
    <source>
        <strain evidence="4 5">NBRC 13996</strain>
    </source>
</reference>
<dbReference type="PANTHER" id="PTHR43353:SF3">
    <property type="entry name" value="ALDEHYDE DEHYDROGENASE-RELATED"/>
    <property type="match status" value="1"/>
</dbReference>
<evidence type="ECO:0000313" key="5">
    <source>
        <dbReference type="Proteomes" id="UP000676967"/>
    </source>
</evidence>
<evidence type="ECO:0000256" key="1">
    <source>
        <dbReference type="ARBA" id="ARBA00023002"/>
    </source>
</evidence>
<keyword evidence="5" id="KW-1185">Reference proteome</keyword>
<dbReference type="SUPFAM" id="SSF53720">
    <property type="entry name" value="ALDH-like"/>
    <property type="match status" value="1"/>
</dbReference>
<dbReference type="Pfam" id="PF00171">
    <property type="entry name" value="Aldedh"/>
    <property type="match status" value="1"/>
</dbReference>
<feature type="domain" description="Aldehyde dehydrogenase" evidence="3">
    <location>
        <begin position="7"/>
        <end position="372"/>
    </location>
</feature>
<organism evidence="4 5">
    <name type="scientific">Actinoplanes ianthinogenes</name>
    <dbReference type="NCBI Taxonomy" id="122358"/>
    <lineage>
        <taxon>Bacteria</taxon>
        <taxon>Bacillati</taxon>
        <taxon>Actinomycetota</taxon>
        <taxon>Actinomycetes</taxon>
        <taxon>Micromonosporales</taxon>
        <taxon>Micromonosporaceae</taxon>
        <taxon>Actinoplanes</taxon>
    </lineage>
</organism>
<dbReference type="EMBL" id="AP023356">
    <property type="protein sequence ID" value="BCJ48380.1"/>
    <property type="molecule type" value="Genomic_DNA"/>
</dbReference>
<dbReference type="PANTHER" id="PTHR43353">
    <property type="entry name" value="SUCCINATE-SEMIALDEHYDE DEHYDROGENASE, MITOCHONDRIAL"/>
    <property type="match status" value="1"/>
</dbReference>
<dbReference type="Gene3D" id="3.40.605.10">
    <property type="entry name" value="Aldehyde Dehydrogenase, Chain A, domain 1"/>
    <property type="match status" value="1"/>
</dbReference>
<sequence>MTEAWSFDPRTGRSVPAPAESAPDEVDTAVAAAAAAAPAVAAASPQERAGWLEAIADALDANRTELAALADEEVALGMPRLTGEAQRAAAAFRFYAGVAREGSWLEAVIETGPGRPELRKVQVPLGPVAVFGASNFPFGFGVLGHDTATALAAGCPVVVKAHPAHPRLSAALFALAAPAAPPGALSLIAGYDAGRRLVDHPAISAVAFTGSQQGGLALWRQAAARERVIPVYAEMGTVNAVVVTARGAARRADEIAAGFVASFTQGMGQFCTKPGLLLVPAGSDLESRVARALTDAAPQGWMLTERIAASYASGVASLRAAGARVLATTAPADGGWAAAPTVLGVDAIGPFLEECFGPVALVASYTDLAEVLPQLPGSLAAAVHGGGPDDPEVPGLVAALSGIAGRVIVDGWPTGVVVGWGQQHGGPWPATTAPQHTSVGAGALRRFLRPVTYQDVPAAALPPALRDDNPWGVPRREVRG</sequence>
<dbReference type="InterPro" id="IPR016161">
    <property type="entry name" value="Ald_DH/histidinol_DH"/>
</dbReference>
<dbReference type="Gene3D" id="3.40.309.10">
    <property type="entry name" value="Aldehyde Dehydrogenase, Chain A, domain 2"/>
    <property type="match status" value="1"/>
</dbReference>
<dbReference type="Proteomes" id="UP000676967">
    <property type="component" value="Chromosome"/>
</dbReference>
<dbReference type="InterPro" id="IPR050740">
    <property type="entry name" value="Aldehyde_DH_Superfamily"/>
</dbReference>
<dbReference type="RefSeq" id="WP_189335463.1">
    <property type="nucleotide sequence ID" value="NZ_AP023356.1"/>
</dbReference>
<name>A0ABM7M9N4_9ACTN</name>
<dbReference type="InterPro" id="IPR016163">
    <property type="entry name" value="Ald_DH_C"/>
</dbReference>
<dbReference type="InterPro" id="IPR015590">
    <property type="entry name" value="Aldehyde_DH_dom"/>
</dbReference>